<feature type="transmembrane region" description="Helical" evidence="3">
    <location>
        <begin position="96"/>
        <end position="114"/>
    </location>
</feature>
<keyword evidence="2" id="KW-1003">Cell membrane</keyword>
<keyword evidence="3" id="KW-1133">Transmembrane helix</keyword>
<keyword evidence="5" id="KW-1185">Reference proteome</keyword>
<evidence type="ECO:0000313" key="4">
    <source>
        <dbReference type="EMBL" id="MBD7942106.1"/>
    </source>
</evidence>
<organism evidence="4 5">
    <name type="scientific">Brevundimonas guildfordensis</name>
    <dbReference type="NCBI Taxonomy" id="2762241"/>
    <lineage>
        <taxon>Bacteria</taxon>
        <taxon>Pseudomonadati</taxon>
        <taxon>Pseudomonadota</taxon>
        <taxon>Alphaproteobacteria</taxon>
        <taxon>Caulobacterales</taxon>
        <taxon>Caulobacteraceae</taxon>
        <taxon>Brevundimonas</taxon>
    </lineage>
</organism>
<accession>A0ABR8R2T8</accession>
<comment type="caution">
    <text evidence="4">The sequence shown here is derived from an EMBL/GenBank/DDBJ whole genome shotgun (WGS) entry which is preliminary data.</text>
</comment>
<evidence type="ECO:0000313" key="5">
    <source>
        <dbReference type="Proteomes" id="UP000638918"/>
    </source>
</evidence>
<feature type="transmembrane region" description="Helical" evidence="3">
    <location>
        <begin position="46"/>
        <end position="66"/>
    </location>
</feature>
<dbReference type="PANTHER" id="PTHR34295:SF1">
    <property type="entry name" value="BIOTIN TRANSPORTER BIOY"/>
    <property type="match status" value="1"/>
</dbReference>
<keyword evidence="2 3" id="KW-0472">Membrane</keyword>
<proteinExistence type="inferred from homology"/>
<feature type="transmembrane region" description="Helical" evidence="3">
    <location>
        <begin position="126"/>
        <end position="148"/>
    </location>
</feature>
<dbReference type="EMBL" id="JACSQU010000003">
    <property type="protein sequence ID" value="MBD7942106.1"/>
    <property type="molecule type" value="Genomic_DNA"/>
</dbReference>
<evidence type="ECO:0000256" key="1">
    <source>
        <dbReference type="ARBA" id="ARBA00010692"/>
    </source>
</evidence>
<name>A0ABR8R2T8_9CAUL</name>
<dbReference type="PANTHER" id="PTHR34295">
    <property type="entry name" value="BIOTIN TRANSPORTER BIOY"/>
    <property type="match status" value="1"/>
</dbReference>
<dbReference type="PIRSF" id="PIRSF016661">
    <property type="entry name" value="BioY"/>
    <property type="match status" value="1"/>
</dbReference>
<dbReference type="Proteomes" id="UP000638918">
    <property type="component" value="Unassembled WGS sequence"/>
</dbReference>
<reference evidence="4 5" key="1">
    <citation type="submission" date="2020-08" db="EMBL/GenBank/DDBJ databases">
        <title>A Genomic Blueprint of the Chicken Gut Microbiome.</title>
        <authorList>
            <person name="Gilroy R."/>
            <person name="Ravi A."/>
            <person name="Getino M."/>
            <person name="Pursley I."/>
            <person name="Horton D.L."/>
            <person name="Alikhan N.-F."/>
            <person name="Baker D."/>
            <person name="Gharbi K."/>
            <person name="Hall N."/>
            <person name="Watson M."/>
            <person name="Adriaenssens E.M."/>
            <person name="Foster-Nyarko E."/>
            <person name="Jarju S."/>
            <person name="Secka A."/>
            <person name="Antonio M."/>
            <person name="Oren A."/>
            <person name="Chaudhuri R."/>
            <person name="La Ragione R.M."/>
            <person name="Hildebrand F."/>
            <person name="Pallen M.J."/>
        </authorList>
    </citation>
    <scope>NUCLEOTIDE SEQUENCE [LARGE SCALE GENOMIC DNA]</scope>
    <source>
        <strain evidence="4 5">Sa3CVA3</strain>
    </source>
</reference>
<comment type="subcellular location">
    <subcellularLocation>
        <location evidence="2">Cell membrane</location>
        <topology evidence="2">Multi-pass membrane protein</topology>
    </subcellularLocation>
</comment>
<dbReference type="InterPro" id="IPR003784">
    <property type="entry name" value="BioY"/>
</dbReference>
<sequence length="185" mass="18999">MGSVRIMSRTTPLRPMFQRLIGFTALVALMAVGAQADVPMQPVPMTLQSLAIVLAGLCLGPVGGVLAVLTYLLLALIGLPVLSDGASGLAPFSGATAGYIYAFPVVAGLAGLAGRARWAERPVTGVAALFGLHLLLLAAGTAWLALYLPAPQALAVGFTPFLPGAAVKSVAAWLIWKGIRRVGTR</sequence>
<gene>
    <name evidence="4" type="ORF">H9656_11995</name>
</gene>
<protein>
    <recommendedName>
        <fullName evidence="2">Biotin transporter</fullName>
    </recommendedName>
</protein>
<keyword evidence="2" id="KW-0813">Transport</keyword>
<dbReference type="Gene3D" id="1.10.1760.20">
    <property type="match status" value="1"/>
</dbReference>
<keyword evidence="3" id="KW-0812">Transmembrane</keyword>
<dbReference type="RefSeq" id="WP_191744501.1">
    <property type="nucleotide sequence ID" value="NZ_JACSQU010000003.1"/>
</dbReference>
<dbReference type="Pfam" id="PF02632">
    <property type="entry name" value="BioY"/>
    <property type="match status" value="1"/>
</dbReference>
<feature type="transmembrane region" description="Helical" evidence="3">
    <location>
        <begin position="154"/>
        <end position="176"/>
    </location>
</feature>
<comment type="similarity">
    <text evidence="1 2">Belongs to the BioY family.</text>
</comment>
<evidence type="ECO:0000256" key="2">
    <source>
        <dbReference type="PIRNR" id="PIRNR016661"/>
    </source>
</evidence>
<evidence type="ECO:0000256" key="3">
    <source>
        <dbReference type="SAM" id="Phobius"/>
    </source>
</evidence>